<dbReference type="GO" id="GO:0002949">
    <property type="term" value="P:tRNA threonylcarbamoyladenosine modification"/>
    <property type="evidence" value="ECO:0007669"/>
    <property type="project" value="InterPro"/>
</dbReference>
<dbReference type="HOGENOM" id="CLU_064886_0_1_9"/>
<dbReference type="KEGG" id="bha:BH0546"/>
<dbReference type="RefSeq" id="WP_010896723.1">
    <property type="nucleotide sequence ID" value="NC_002570.2"/>
</dbReference>
<gene>
    <name evidence="2" type="ordered locus">BH0546</name>
</gene>
<evidence type="ECO:0000313" key="3">
    <source>
        <dbReference type="Proteomes" id="UP000001258"/>
    </source>
</evidence>
<reference evidence="2 3" key="1">
    <citation type="journal article" date="2000" name="Nucleic Acids Res.">
        <title>Complete genome sequence of the alkaliphilic bacterium Bacillus halodurans and genomic sequence comparison with Bacillus subtilis.</title>
        <authorList>
            <person name="Takami H."/>
            <person name="Nakasone K."/>
            <person name="Takaki Y."/>
            <person name="Maeno G."/>
            <person name="Sasaki R."/>
            <person name="Masui N."/>
            <person name="Fuji F."/>
            <person name="Hirama C."/>
            <person name="Nakamura Y."/>
            <person name="Ogasawara N."/>
            <person name="Kuhara S."/>
            <person name="Horikoshi K."/>
        </authorList>
    </citation>
    <scope>NUCLEOTIDE SEQUENCE [LARGE SCALE GENOMIC DNA]</scope>
    <source>
        <strain evidence="3">ATCC BAA-125 / DSM 18197 / FERM 7344 / JCM 9153 / C-125</strain>
    </source>
</reference>
<keyword evidence="3" id="KW-1185">Reference proteome</keyword>
<feature type="domain" description="Gcp-like" evidence="1">
    <location>
        <begin position="29"/>
        <end position="225"/>
    </location>
</feature>
<dbReference type="Proteomes" id="UP000001258">
    <property type="component" value="Chromosome"/>
</dbReference>
<dbReference type="PIR" id="B83718">
    <property type="entry name" value="B83718"/>
</dbReference>
<dbReference type="PANTHER" id="PTHR11735:SF11">
    <property type="entry name" value="TRNA THREONYLCARBAMOYLADENOSINE BIOSYNTHESIS PROTEIN TSAB"/>
    <property type="match status" value="1"/>
</dbReference>
<sequence>MKTLAIDTSTYVMGVAILDGNQLVGEVTTNLKKNHSLRLMPAIESLMKEVGVAPNELERIVVAQGPGSYTGVRIGVTTAKTLAWSLGISLVGVSSLEVMAQHGYYAKELIVPLIDARRGQIYSGTYRWNGKEVDVVEADRLILAGDLARMLAKAGEDVLLIGQDVSMHYDTFAAVLGEKVKRAPFTHSLPRPAELGRLGQQRSPIENLHAFAPSYLQLAEAEAKWREAKRQDENNG</sequence>
<dbReference type="PANTHER" id="PTHR11735">
    <property type="entry name" value="TRNA N6-ADENOSINE THREONYLCARBAMOYLTRANSFERASE"/>
    <property type="match status" value="1"/>
</dbReference>
<dbReference type="InterPro" id="IPR043129">
    <property type="entry name" value="ATPase_NBD"/>
</dbReference>
<dbReference type="Gene3D" id="3.30.420.40">
    <property type="match status" value="2"/>
</dbReference>
<dbReference type="GO" id="GO:0005829">
    <property type="term" value="C:cytosol"/>
    <property type="evidence" value="ECO:0007669"/>
    <property type="project" value="TreeGrafter"/>
</dbReference>
<evidence type="ECO:0000259" key="1">
    <source>
        <dbReference type="Pfam" id="PF00814"/>
    </source>
</evidence>
<organism evidence="2 3">
    <name type="scientific">Halalkalibacterium halodurans (strain ATCC BAA-125 / DSM 18197 / FERM 7344 / JCM 9153 / C-125)</name>
    <name type="common">Bacillus halodurans</name>
    <dbReference type="NCBI Taxonomy" id="272558"/>
    <lineage>
        <taxon>Bacteria</taxon>
        <taxon>Bacillati</taxon>
        <taxon>Bacillota</taxon>
        <taxon>Bacilli</taxon>
        <taxon>Bacillales</taxon>
        <taxon>Bacillaceae</taxon>
        <taxon>Halalkalibacterium (ex Joshi et al. 2022)</taxon>
    </lineage>
</organism>
<dbReference type="Pfam" id="PF00814">
    <property type="entry name" value="TsaD"/>
    <property type="match status" value="1"/>
</dbReference>
<dbReference type="AlphaFoldDB" id="Q9KFD5"/>
<proteinExistence type="predicted"/>
<name>Q9KFD5_HALH5</name>
<dbReference type="SUPFAM" id="SSF53067">
    <property type="entry name" value="Actin-like ATPase domain"/>
    <property type="match status" value="2"/>
</dbReference>
<dbReference type="OrthoDB" id="9784166at2"/>
<dbReference type="InterPro" id="IPR000905">
    <property type="entry name" value="Gcp-like_dom"/>
</dbReference>
<dbReference type="STRING" id="272558.gene:10726415"/>
<protein>
    <submittedName>
        <fullName evidence="2">Glycoprotein endopeptidase</fullName>
    </submittedName>
</protein>
<dbReference type="InterPro" id="IPR022496">
    <property type="entry name" value="T6A_TsaB"/>
</dbReference>
<dbReference type="eggNOG" id="COG1214">
    <property type="taxonomic scope" value="Bacteria"/>
</dbReference>
<dbReference type="EMBL" id="BA000004">
    <property type="protein sequence ID" value="BAB04265.1"/>
    <property type="molecule type" value="Genomic_DNA"/>
</dbReference>
<accession>Q9KFD5</accession>
<evidence type="ECO:0000313" key="2">
    <source>
        <dbReference type="EMBL" id="BAB04265.1"/>
    </source>
</evidence>
<dbReference type="CDD" id="cd24032">
    <property type="entry name" value="ASKHA_NBD_TsaB"/>
    <property type="match status" value="1"/>
</dbReference>
<dbReference type="NCBIfam" id="TIGR03725">
    <property type="entry name" value="T6A_YeaZ"/>
    <property type="match status" value="1"/>
</dbReference>